<reference evidence="2" key="1">
    <citation type="journal article" date="2021" name="bioRxiv">
        <title>Whole Genome Assembly and Annotation of Northern Wild Rice, Zizania palustris L., Supports a Whole Genome Duplication in the Zizania Genus.</title>
        <authorList>
            <person name="Haas M."/>
            <person name="Kono T."/>
            <person name="Macchietto M."/>
            <person name="Millas R."/>
            <person name="McGilp L."/>
            <person name="Shao M."/>
            <person name="Duquette J."/>
            <person name="Hirsch C.N."/>
            <person name="Kimball J."/>
        </authorList>
    </citation>
    <scope>NUCLEOTIDE SEQUENCE</scope>
    <source>
        <tissue evidence="2">Fresh leaf tissue</tissue>
    </source>
</reference>
<comment type="caution">
    <text evidence="2">The sequence shown here is derived from an EMBL/GenBank/DDBJ whole genome shotgun (WGS) entry which is preliminary data.</text>
</comment>
<keyword evidence="3" id="KW-1185">Reference proteome</keyword>
<evidence type="ECO:0008006" key="4">
    <source>
        <dbReference type="Google" id="ProtNLM"/>
    </source>
</evidence>
<feature type="compositionally biased region" description="Basic residues" evidence="1">
    <location>
        <begin position="7"/>
        <end position="21"/>
    </location>
</feature>
<feature type="compositionally biased region" description="Pro residues" evidence="1">
    <location>
        <begin position="52"/>
        <end position="62"/>
    </location>
</feature>
<name>A0A8J5VR56_ZIZPA</name>
<accession>A0A8J5VR56</accession>
<sequence>MASAHRCTARSHAARHLRVRGRAPPAAGRWPAACAWHLGNAQPAAVAQRARPQPPAEQPPTPTRRHSATPQCLAGWPTAHRRSAAAAIPVFLRPTPIAFWFLRYGWLHCHLAGKRQLNYRSLSRGLIILLSISAFLELIDQSSGKMAKVHPNLAVPSLQPPLTAAAAAAASVITAGDSTKKAVAAVGDEEPVVLTVWRKSLLFNCRGFTVFDASGNLVYRVDSYAADSRAEVVLMDAAGRPVLTVRRKKVISLGGDQWLVYPGEETRLPPLYAVKRTPQYIRGGGSKSMSHVAPCGAAGAGGGGYEVEGSYLQRRCSVYDGQRRAVVEVQPKEAVGTDVFRLVTRPGMEVSVAMAIVLALDQMFGKPSLLRSWSS</sequence>
<protein>
    <recommendedName>
        <fullName evidence="4">Protein LURP-one-related 8</fullName>
    </recommendedName>
</protein>
<dbReference type="Pfam" id="PF04525">
    <property type="entry name" value="LOR"/>
    <property type="match status" value="1"/>
</dbReference>
<feature type="region of interest" description="Disordered" evidence="1">
    <location>
        <begin position="45"/>
        <end position="70"/>
    </location>
</feature>
<reference evidence="2" key="2">
    <citation type="submission" date="2021-02" db="EMBL/GenBank/DDBJ databases">
        <authorList>
            <person name="Kimball J.A."/>
            <person name="Haas M.W."/>
            <person name="Macchietto M."/>
            <person name="Kono T."/>
            <person name="Duquette J."/>
            <person name="Shao M."/>
        </authorList>
    </citation>
    <scope>NUCLEOTIDE SEQUENCE</scope>
    <source>
        <tissue evidence="2">Fresh leaf tissue</tissue>
    </source>
</reference>
<dbReference type="EMBL" id="JAAALK010000284">
    <property type="protein sequence ID" value="KAG8068281.1"/>
    <property type="molecule type" value="Genomic_DNA"/>
</dbReference>
<dbReference type="PANTHER" id="PTHR31087:SF164">
    <property type="entry name" value="OS05G0484800 PROTEIN"/>
    <property type="match status" value="1"/>
</dbReference>
<dbReference type="Proteomes" id="UP000729402">
    <property type="component" value="Unassembled WGS sequence"/>
</dbReference>
<feature type="region of interest" description="Disordered" evidence="1">
    <location>
        <begin position="1"/>
        <end position="22"/>
    </location>
</feature>
<gene>
    <name evidence="2" type="ORF">GUJ93_ZPchr0005g16150</name>
</gene>
<evidence type="ECO:0000313" key="3">
    <source>
        <dbReference type="Proteomes" id="UP000729402"/>
    </source>
</evidence>
<dbReference type="OrthoDB" id="748129at2759"/>
<dbReference type="InterPro" id="IPR007612">
    <property type="entry name" value="LOR"/>
</dbReference>
<dbReference type="PANTHER" id="PTHR31087">
    <property type="match status" value="1"/>
</dbReference>
<evidence type="ECO:0000256" key="1">
    <source>
        <dbReference type="SAM" id="MobiDB-lite"/>
    </source>
</evidence>
<proteinExistence type="predicted"/>
<dbReference type="AlphaFoldDB" id="A0A8J5VR56"/>
<evidence type="ECO:0000313" key="2">
    <source>
        <dbReference type="EMBL" id="KAG8068281.1"/>
    </source>
</evidence>
<organism evidence="2 3">
    <name type="scientific">Zizania palustris</name>
    <name type="common">Northern wild rice</name>
    <dbReference type="NCBI Taxonomy" id="103762"/>
    <lineage>
        <taxon>Eukaryota</taxon>
        <taxon>Viridiplantae</taxon>
        <taxon>Streptophyta</taxon>
        <taxon>Embryophyta</taxon>
        <taxon>Tracheophyta</taxon>
        <taxon>Spermatophyta</taxon>
        <taxon>Magnoliopsida</taxon>
        <taxon>Liliopsida</taxon>
        <taxon>Poales</taxon>
        <taxon>Poaceae</taxon>
        <taxon>BOP clade</taxon>
        <taxon>Oryzoideae</taxon>
        <taxon>Oryzeae</taxon>
        <taxon>Zizaniinae</taxon>
        <taxon>Zizania</taxon>
    </lineage>
</organism>